<name>A0A3B0VEN5_9ZZZZ</name>
<accession>A0A3B0VEN5</accession>
<dbReference type="Pfam" id="PF02661">
    <property type="entry name" value="Fic"/>
    <property type="match status" value="1"/>
</dbReference>
<evidence type="ECO:0000313" key="2">
    <source>
        <dbReference type="EMBL" id="VAW36737.1"/>
    </source>
</evidence>
<dbReference type="Gene3D" id="1.10.3290.10">
    <property type="entry name" value="Fido-like domain"/>
    <property type="match status" value="1"/>
</dbReference>
<organism evidence="2">
    <name type="scientific">hydrothermal vent metagenome</name>
    <dbReference type="NCBI Taxonomy" id="652676"/>
    <lineage>
        <taxon>unclassified sequences</taxon>
        <taxon>metagenomes</taxon>
        <taxon>ecological metagenomes</taxon>
    </lineage>
</organism>
<dbReference type="InterPro" id="IPR003812">
    <property type="entry name" value="Fido"/>
</dbReference>
<proteinExistence type="predicted"/>
<dbReference type="PANTHER" id="PTHR13504:SF38">
    <property type="entry name" value="FIDO DOMAIN-CONTAINING PROTEIN"/>
    <property type="match status" value="1"/>
</dbReference>
<gene>
    <name evidence="2" type="ORF">MNBD_GAMMA01-664</name>
</gene>
<dbReference type="InterPro" id="IPR040198">
    <property type="entry name" value="Fido_containing"/>
</dbReference>
<reference evidence="2" key="1">
    <citation type="submission" date="2018-06" db="EMBL/GenBank/DDBJ databases">
        <authorList>
            <person name="Zhirakovskaya E."/>
        </authorList>
    </citation>
    <scope>NUCLEOTIDE SEQUENCE</scope>
</reference>
<dbReference type="AlphaFoldDB" id="A0A3B0VEN5"/>
<protein>
    <submittedName>
        <fullName evidence="2">Fic domain protein, MA2133 type</fullName>
    </submittedName>
</protein>
<dbReference type="InterPro" id="IPR036597">
    <property type="entry name" value="Fido-like_dom_sf"/>
</dbReference>
<sequence length="329" mass="38522">MNEKLYSKNTPNLSEKEFNELSKMKAKFNHLFAEIMDNEDIYLLKIFPNLLDLKEVYEQLTDLKKCIDSFRPLNQSQLKNLQESFDTEYTYESNRIEGNTLSLMETDLVINKGITVSGKTMQEHQEAINHKEAVLLIRELAQNNQKLNETTLLKIHAIILHNIDPENAGFYRRDRVRIQGSNHVCPNPIKVPNLMYDLFDFYAESKDTMHPVELAANIHEKLVSIHPFIDGNGRTARLIINLILLQNGYPITIINSDRDKREEYYKALEAAHLSPDRENINNTKFQLLMAKYVKEWTFKYLNMFAPSIREDAQDKGYYFFKKIEPLLKL</sequence>
<dbReference type="PANTHER" id="PTHR13504">
    <property type="entry name" value="FIDO DOMAIN-CONTAINING PROTEIN DDB_G0283145"/>
    <property type="match status" value="1"/>
</dbReference>
<feature type="domain" description="Fido" evidence="1">
    <location>
        <begin position="147"/>
        <end position="295"/>
    </location>
</feature>
<evidence type="ECO:0000259" key="1">
    <source>
        <dbReference type="PROSITE" id="PS51459"/>
    </source>
</evidence>
<dbReference type="SUPFAM" id="SSF140931">
    <property type="entry name" value="Fic-like"/>
    <property type="match status" value="1"/>
</dbReference>
<dbReference type="PROSITE" id="PS51459">
    <property type="entry name" value="FIDO"/>
    <property type="match status" value="1"/>
</dbReference>
<dbReference type="EMBL" id="UOEW01000149">
    <property type="protein sequence ID" value="VAW36737.1"/>
    <property type="molecule type" value="Genomic_DNA"/>
</dbReference>